<keyword evidence="3" id="KW-1185">Reference proteome</keyword>
<organism evidence="2 3">
    <name type="scientific">Labeo rohita</name>
    <name type="common">Indian major carp</name>
    <name type="synonym">Cyprinus rohita</name>
    <dbReference type="NCBI Taxonomy" id="84645"/>
    <lineage>
        <taxon>Eukaryota</taxon>
        <taxon>Metazoa</taxon>
        <taxon>Chordata</taxon>
        <taxon>Craniata</taxon>
        <taxon>Vertebrata</taxon>
        <taxon>Euteleostomi</taxon>
        <taxon>Actinopterygii</taxon>
        <taxon>Neopterygii</taxon>
        <taxon>Teleostei</taxon>
        <taxon>Ostariophysi</taxon>
        <taxon>Cypriniformes</taxon>
        <taxon>Cyprinidae</taxon>
        <taxon>Labeoninae</taxon>
        <taxon>Labeonini</taxon>
        <taxon>Labeo</taxon>
    </lineage>
</organism>
<reference evidence="2 3" key="1">
    <citation type="submission" date="2018-03" db="EMBL/GenBank/DDBJ databases">
        <title>Draft genome sequence of Rohu Carp (Labeo rohita).</title>
        <authorList>
            <person name="Das P."/>
            <person name="Kushwaha B."/>
            <person name="Joshi C.G."/>
            <person name="Kumar D."/>
            <person name="Nagpure N.S."/>
            <person name="Sahoo L."/>
            <person name="Das S.P."/>
            <person name="Bit A."/>
            <person name="Patnaik S."/>
            <person name="Meher P.K."/>
            <person name="Jayasankar P."/>
            <person name="Koringa P.G."/>
            <person name="Patel N.V."/>
            <person name="Hinsu A.T."/>
            <person name="Kumar R."/>
            <person name="Pandey M."/>
            <person name="Agarwal S."/>
            <person name="Srivastava S."/>
            <person name="Singh M."/>
            <person name="Iquebal M.A."/>
            <person name="Jaiswal S."/>
            <person name="Angadi U.B."/>
            <person name="Kumar N."/>
            <person name="Raza M."/>
            <person name="Shah T.M."/>
            <person name="Rai A."/>
            <person name="Jena J.K."/>
        </authorList>
    </citation>
    <scope>NUCLEOTIDE SEQUENCE [LARGE SCALE GENOMIC DNA]</scope>
    <source>
        <strain evidence="2">DASCIFA01</strain>
        <tissue evidence="2">Testis</tissue>
    </source>
</reference>
<evidence type="ECO:0000313" key="3">
    <source>
        <dbReference type="Proteomes" id="UP000290572"/>
    </source>
</evidence>
<gene>
    <name evidence="2" type="ORF">ROHU_003992</name>
</gene>
<proteinExistence type="predicted"/>
<dbReference type="AlphaFoldDB" id="A0A498NSC8"/>
<accession>A0A498NSC8</accession>
<dbReference type="EMBL" id="QBIY01011181">
    <property type="protein sequence ID" value="RXN34444.1"/>
    <property type="molecule type" value="Genomic_DNA"/>
</dbReference>
<comment type="caution">
    <text evidence="2">The sequence shown here is derived from an EMBL/GenBank/DDBJ whole genome shotgun (WGS) entry which is preliminary data.</text>
</comment>
<feature type="compositionally biased region" description="Basic and acidic residues" evidence="1">
    <location>
        <begin position="103"/>
        <end position="113"/>
    </location>
</feature>
<name>A0A498NSC8_LABRO</name>
<protein>
    <submittedName>
        <fullName evidence="2">Uncharacterized protein</fullName>
    </submittedName>
</protein>
<evidence type="ECO:0000313" key="2">
    <source>
        <dbReference type="EMBL" id="RXN34444.1"/>
    </source>
</evidence>
<evidence type="ECO:0000256" key="1">
    <source>
        <dbReference type="SAM" id="MobiDB-lite"/>
    </source>
</evidence>
<sequence>MPVILISRLPISSTTSWLSQQERGRVSELTGLPKNICPCNGIYSPSPERWNSRSSLAGRAVYDPCLLNPCLTDTASELGPDTLTLSRSDTPPLALDSSVRYGGEARVEREREPPFPSLLA</sequence>
<dbReference type="Proteomes" id="UP000290572">
    <property type="component" value="Unassembled WGS sequence"/>
</dbReference>
<feature type="region of interest" description="Disordered" evidence="1">
    <location>
        <begin position="78"/>
        <end position="120"/>
    </location>
</feature>